<organism evidence="2 3">
    <name type="scientific">Breznakia pachnodae</name>
    <dbReference type="NCBI Taxonomy" id="265178"/>
    <lineage>
        <taxon>Bacteria</taxon>
        <taxon>Bacillati</taxon>
        <taxon>Bacillota</taxon>
        <taxon>Erysipelotrichia</taxon>
        <taxon>Erysipelotrichales</taxon>
        <taxon>Erysipelotrichaceae</taxon>
        <taxon>Breznakia</taxon>
    </lineage>
</organism>
<dbReference type="PROSITE" id="PS51482">
    <property type="entry name" value="DEGV"/>
    <property type="match status" value="1"/>
</dbReference>
<dbReference type="Pfam" id="PF02645">
    <property type="entry name" value="DegV"/>
    <property type="match status" value="1"/>
</dbReference>
<dbReference type="Proteomes" id="UP001230220">
    <property type="component" value="Unassembled WGS sequence"/>
</dbReference>
<keyword evidence="1" id="KW-0446">Lipid-binding</keyword>
<dbReference type="InterPro" id="IPR003797">
    <property type="entry name" value="DegV"/>
</dbReference>
<dbReference type="PANTHER" id="PTHR33434">
    <property type="entry name" value="DEGV DOMAIN-CONTAINING PROTEIN DR_1986-RELATED"/>
    <property type="match status" value="1"/>
</dbReference>
<dbReference type="InterPro" id="IPR043168">
    <property type="entry name" value="DegV_C"/>
</dbReference>
<reference evidence="2 3" key="1">
    <citation type="submission" date="2023-07" db="EMBL/GenBank/DDBJ databases">
        <title>Genomic Encyclopedia of Type Strains, Phase IV (KMG-IV): sequencing the most valuable type-strain genomes for metagenomic binning, comparative biology and taxonomic classification.</title>
        <authorList>
            <person name="Goeker M."/>
        </authorList>
    </citation>
    <scope>NUCLEOTIDE SEQUENCE [LARGE SCALE GENOMIC DNA]</scope>
    <source>
        <strain evidence="2 3">DSM 16784</strain>
    </source>
</reference>
<protein>
    <submittedName>
        <fullName evidence="2">DegV family protein with EDD domain</fullName>
    </submittedName>
</protein>
<keyword evidence="3" id="KW-1185">Reference proteome</keyword>
<accession>A0ABU0E322</accession>
<dbReference type="PANTHER" id="PTHR33434:SF2">
    <property type="entry name" value="FATTY ACID-BINDING PROTEIN TM_1468"/>
    <property type="match status" value="1"/>
</dbReference>
<dbReference type="InterPro" id="IPR050270">
    <property type="entry name" value="DegV_domain_contain"/>
</dbReference>
<dbReference type="SUPFAM" id="SSF82549">
    <property type="entry name" value="DAK1/DegV-like"/>
    <property type="match status" value="1"/>
</dbReference>
<gene>
    <name evidence="2" type="ORF">J2S15_002040</name>
</gene>
<sequence length="284" mass="31323">MKVAFVTDSGTGLSVKEVEALGCYSVPLQISYDDVSLLENEDINVDGVYKLMQEGKMLKTSLAPVGKIEELFTRLKDEGYEKIFAVPICSGLSGTIDAMQMVAKQVGIDFDYFDNHVTAMVEKYMVVRAKNLYEEGKTLDEIKVILSEICDTTNTLLIPNDLHHLKRGGRLTPLAATLGGLLKIKPILEINKKTNGKIDVLDKVRTMSRALDRTVEIMKKEILDGGTGYSITVAHVVAEEAGKGLIEKYQEVFPNAKYDLIKLVSVVGVHTGLGCLAVQYYKQL</sequence>
<dbReference type="RefSeq" id="WP_307407894.1">
    <property type="nucleotide sequence ID" value="NZ_JAUSUR010000003.1"/>
</dbReference>
<comment type="caution">
    <text evidence="2">The sequence shown here is derived from an EMBL/GenBank/DDBJ whole genome shotgun (WGS) entry which is preliminary data.</text>
</comment>
<name>A0ABU0E322_9FIRM</name>
<dbReference type="NCBIfam" id="TIGR00762">
    <property type="entry name" value="DegV"/>
    <property type="match status" value="1"/>
</dbReference>
<dbReference type="Gene3D" id="3.40.50.10170">
    <property type="match status" value="1"/>
</dbReference>
<proteinExistence type="predicted"/>
<dbReference type="EMBL" id="JAUSUR010000003">
    <property type="protein sequence ID" value="MDQ0361293.1"/>
    <property type="molecule type" value="Genomic_DNA"/>
</dbReference>
<evidence type="ECO:0000313" key="3">
    <source>
        <dbReference type="Proteomes" id="UP001230220"/>
    </source>
</evidence>
<evidence type="ECO:0000256" key="1">
    <source>
        <dbReference type="ARBA" id="ARBA00023121"/>
    </source>
</evidence>
<dbReference type="Gene3D" id="3.30.1180.10">
    <property type="match status" value="1"/>
</dbReference>
<evidence type="ECO:0000313" key="2">
    <source>
        <dbReference type="EMBL" id="MDQ0361293.1"/>
    </source>
</evidence>